<sequence>MPEVKQRGEQYSHINVRNSSSTRQPIGQKFRGQESERHKYIQEKLASFDSLTILADCTHFIHDEHYHIMES</sequence>
<reference evidence="2" key="1">
    <citation type="submission" date="2020-08" db="EMBL/GenBank/DDBJ databases">
        <title>Multicomponent nature underlies the extraordinary mechanical properties of spider dragline silk.</title>
        <authorList>
            <person name="Kono N."/>
            <person name="Nakamura H."/>
            <person name="Mori M."/>
            <person name="Yoshida Y."/>
            <person name="Ohtoshi R."/>
            <person name="Malay A.D."/>
            <person name="Moran D.A.P."/>
            <person name="Tomita M."/>
            <person name="Numata K."/>
            <person name="Arakawa K."/>
        </authorList>
    </citation>
    <scope>NUCLEOTIDE SEQUENCE</scope>
</reference>
<evidence type="ECO:0000313" key="2">
    <source>
        <dbReference type="EMBL" id="GFY41633.1"/>
    </source>
</evidence>
<gene>
    <name evidence="2" type="ORF">TNIN_296131</name>
</gene>
<organism evidence="2 3">
    <name type="scientific">Trichonephila inaurata madagascariensis</name>
    <dbReference type="NCBI Taxonomy" id="2747483"/>
    <lineage>
        <taxon>Eukaryota</taxon>
        <taxon>Metazoa</taxon>
        <taxon>Ecdysozoa</taxon>
        <taxon>Arthropoda</taxon>
        <taxon>Chelicerata</taxon>
        <taxon>Arachnida</taxon>
        <taxon>Araneae</taxon>
        <taxon>Araneomorphae</taxon>
        <taxon>Entelegynae</taxon>
        <taxon>Araneoidea</taxon>
        <taxon>Nephilidae</taxon>
        <taxon>Trichonephila</taxon>
        <taxon>Trichonephila inaurata</taxon>
    </lineage>
</organism>
<comment type="caution">
    <text evidence="2">The sequence shown here is derived from an EMBL/GenBank/DDBJ whole genome shotgun (WGS) entry which is preliminary data.</text>
</comment>
<keyword evidence="3" id="KW-1185">Reference proteome</keyword>
<evidence type="ECO:0000313" key="3">
    <source>
        <dbReference type="Proteomes" id="UP000886998"/>
    </source>
</evidence>
<feature type="compositionally biased region" description="Basic and acidic residues" evidence="1">
    <location>
        <begin position="1"/>
        <end position="10"/>
    </location>
</feature>
<dbReference type="Proteomes" id="UP000886998">
    <property type="component" value="Unassembled WGS sequence"/>
</dbReference>
<proteinExistence type="predicted"/>
<evidence type="ECO:0000256" key="1">
    <source>
        <dbReference type="SAM" id="MobiDB-lite"/>
    </source>
</evidence>
<dbReference type="AlphaFoldDB" id="A0A8X6WUM9"/>
<name>A0A8X6WUM9_9ARAC</name>
<feature type="region of interest" description="Disordered" evidence="1">
    <location>
        <begin position="1"/>
        <end position="35"/>
    </location>
</feature>
<feature type="compositionally biased region" description="Polar residues" evidence="1">
    <location>
        <begin position="12"/>
        <end position="25"/>
    </location>
</feature>
<protein>
    <submittedName>
        <fullName evidence="2">Uncharacterized protein</fullName>
    </submittedName>
</protein>
<accession>A0A8X6WUM9</accession>
<dbReference type="EMBL" id="BMAV01002595">
    <property type="protein sequence ID" value="GFY41633.1"/>
    <property type="molecule type" value="Genomic_DNA"/>
</dbReference>